<feature type="region of interest" description="Disordered" evidence="7">
    <location>
        <begin position="26"/>
        <end position="74"/>
    </location>
</feature>
<dbReference type="PANTHER" id="PTHR43649">
    <property type="entry name" value="ARABINOSE-BINDING PROTEIN-RELATED"/>
    <property type="match status" value="1"/>
</dbReference>
<dbReference type="Pfam" id="PF01547">
    <property type="entry name" value="SBP_bac_1"/>
    <property type="match status" value="1"/>
</dbReference>
<name>A0A411YK49_9ACTN</name>
<evidence type="ECO:0000313" key="9">
    <source>
        <dbReference type="EMBL" id="QBI21563.1"/>
    </source>
</evidence>
<protein>
    <recommendedName>
        <fullName evidence="6">Probable sugar-binding periplasmic protein</fullName>
    </recommendedName>
</protein>
<evidence type="ECO:0000256" key="6">
    <source>
        <dbReference type="ARBA" id="ARBA00049753"/>
    </source>
</evidence>
<evidence type="ECO:0000256" key="4">
    <source>
        <dbReference type="ARBA" id="ARBA00022729"/>
    </source>
</evidence>
<dbReference type="SUPFAM" id="SSF53850">
    <property type="entry name" value="Periplasmic binding protein-like II"/>
    <property type="match status" value="1"/>
</dbReference>
<keyword evidence="4 8" id="KW-0732">Signal</keyword>
<reference evidence="9 10" key="1">
    <citation type="submission" date="2019-01" db="EMBL/GenBank/DDBJ databases">
        <title>Egibacter rhizosphaerae EGI 80759T.</title>
        <authorList>
            <person name="Chen D.-D."/>
            <person name="Tian Y."/>
            <person name="Jiao J.-Y."/>
            <person name="Zhang X.-T."/>
            <person name="Zhang Y.-G."/>
            <person name="Zhang Y."/>
            <person name="Xiao M."/>
            <person name="Shu W.-S."/>
            <person name="Li W.-J."/>
        </authorList>
    </citation>
    <scope>NUCLEOTIDE SEQUENCE [LARGE SCALE GENOMIC DNA]</scope>
    <source>
        <strain evidence="9 10">EGI 80759</strain>
    </source>
</reference>
<dbReference type="KEGG" id="erz:ER308_19635"/>
<evidence type="ECO:0000256" key="2">
    <source>
        <dbReference type="ARBA" id="ARBA00008520"/>
    </source>
</evidence>
<evidence type="ECO:0000256" key="5">
    <source>
        <dbReference type="ARBA" id="ARBA00049629"/>
    </source>
</evidence>
<dbReference type="EMBL" id="CP036402">
    <property type="protein sequence ID" value="QBI21563.1"/>
    <property type="molecule type" value="Genomic_DNA"/>
</dbReference>
<gene>
    <name evidence="9" type="ORF">ER308_19635</name>
</gene>
<proteinExistence type="inferred from homology"/>
<dbReference type="Gene3D" id="3.40.190.10">
    <property type="entry name" value="Periplasmic binding protein-like II"/>
    <property type="match status" value="2"/>
</dbReference>
<dbReference type="OrthoDB" id="5580590at2"/>
<dbReference type="InterPro" id="IPR006059">
    <property type="entry name" value="SBP"/>
</dbReference>
<sequence>MRYLRFALLIGLVAVLIAACGEADDDPIADLEDEDDVAEDPDDDPDDPEDPDDPDDDEDDAAPDDVDPEDPDTIPEDAVEIFSWWTGAGEEAGLLALIEMFEEQHPEYEVVNSAVAGGAGVDAQAVLTSRMQAGDPPSTFQIHAGRALLDQWVEVDAMQPLNFLYDEEGWWDVFPDTLLEMTTDEDGNIYSVPVNVHRSNVMWTNPEVFEEAGVEVPTDFDEFFSAAEAIEEAGYTPLALGDNETWTLLHTWETVLLATAGPDMYNDLFAGDADWTSDEVVESFEVLGEMFEYVNDDHAARNWQEASQLLAEGDAAMNIMGDWAGGYFWVDLELELEDEFGWAPTPGTDGNFITVVDTFGLPEDAPNEEGVVDWLRILGSQEGQDTFNPLKGSIPARLDADEGEYNAYGQDTMDDFQSDELVPSVAHNSAAPPDFTDDALGVLEVFMSERDPEVAVQDLEAAAESFLR</sequence>
<comment type="function">
    <text evidence="5">Part of a binding-protein-dependent transport system for a sugar.</text>
</comment>
<dbReference type="InterPro" id="IPR050490">
    <property type="entry name" value="Bact_solute-bd_prot1"/>
</dbReference>
<dbReference type="AlphaFoldDB" id="A0A411YK49"/>
<comment type="similarity">
    <text evidence="2">Belongs to the bacterial solute-binding protein 1 family.</text>
</comment>
<evidence type="ECO:0000256" key="8">
    <source>
        <dbReference type="SAM" id="SignalP"/>
    </source>
</evidence>
<feature type="signal peptide" evidence="8">
    <location>
        <begin position="1"/>
        <end position="23"/>
    </location>
</feature>
<evidence type="ECO:0000256" key="7">
    <source>
        <dbReference type="SAM" id="MobiDB-lite"/>
    </source>
</evidence>
<feature type="chain" id="PRO_5019192685" description="Probable sugar-binding periplasmic protein" evidence="8">
    <location>
        <begin position="24"/>
        <end position="468"/>
    </location>
</feature>
<organism evidence="9 10">
    <name type="scientific">Egibacter rhizosphaerae</name>
    <dbReference type="NCBI Taxonomy" id="1670831"/>
    <lineage>
        <taxon>Bacteria</taxon>
        <taxon>Bacillati</taxon>
        <taxon>Actinomycetota</taxon>
        <taxon>Nitriliruptoria</taxon>
        <taxon>Egibacterales</taxon>
        <taxon>Egibacteraceae</taxon>
        <taxon>Egibacter</taxon>
    </lineage>
</organism>
<evidence type="ECO:0000256" key="3">
    <source>
        <dbReference type="ARBA" id="ARBA00022448"/>
    </source>
</evidence>
<dbReference type="RefSeq" id="WP_131156555.1">
    <property type="nucleotide sequence ID" value="NZ_CP036402.1"/>
</dbReference>
<evidence type="ECO:0000256" key="1">
    <source>
        <dbReference type="ARBA" id="ARBA00004196"/>
    </source>
</evidence>
<evidence type="ECO:0000313" key="10">
    <source>
        <dbReference type="Proteomes" id="UP000291469"/>
    </source>
</evidence>
<accession>A0A411YK49</accession>
<dbReference type="PANTHER" id="PTHR43649:SF28">
    <property type="entry name" value="BINDING PROTEIN COMPONENT OF ABC SUGAR TRANSPORTER-RELATED"/>
    <property type="match status" value="1"/>
</dbReference>
<dbReference type="GO" id="GO:0030313">
    <property type="term" value="C:cell envelope"/>
    <property type="evidence" value="ECO:0007669"/>
    <property type="project" value="UniProtKB-SubCell"/>
</dbReference>
<keyword evidence="3" id="KW-0813">Transport</keyword>
<dbReference type="PROSITE" id="PS51257">
    <property type="entry name" value="PROKAR_LIPOPROTEIN"/>
    <property type="match status" value="1"/>
</dbReference>
<comment type="subcellular location">
    <subcellularLocation>
        <location evidence="1">Cell envelope</location>
    </subcellularLocation>
</comment>
<keyword evidence="10" id="KW-1185">Reference proteome</keyword>
<dbReference type="Proteomes" id="UP000291469">
    <property type="component" value="Chromosome"/>
</dbReference>